<dbReference type="EMBL" id="ONZF01000006">
    <property type="protein sequence ID" value="SPJ24954.1"/>
    <property type="molecule type" value="Genomic_DNA"/>
</dbReference>
<dbReference type="Proteomes" id="UP000244912">
    <property type="component" value="Unassembled WGS sequence"/>
</dbReference>
<name>A0A2R8BXP9_9RHOB</name>
<dbReference type="InterPro" id="IPR036844">
    <property type="entry name" value="Hint_dom_sf"/>
</dbReference>
<dbReference type="Pfam" id="PF13403">
    <property type="entry name" value="Hint_2"/>
    <property type="match status" value="1"/>
</dbReference>
<dbReference type="InterPro" id="IPR028992">
    <property type="entry name" value="Hedgehog/Intein_dom"/>
</dbReference>
<reference evidence="2 3" key="1">
    <citation type="submission" date="2018-03" db="EMBL/GenBank/DDBJ databases">
        <authorList>
            <person name="Keele B.F."/>
        </authorList>
    </citation>
    <scope>NUCLEOTIDE SEQUENCE [LARGE SCALE GENOMIC DNA]</scope>
    <source>
        <strain evidence="2 3">CECT 8504</strain>
    </source>
</reference>
<sequence length="372" mass="40412">MNAQTGFRGTYVMAWSQIRIDGLAGLPVAALEPGVEWRWQGDAQRIDGASSILTLTDPVGGQALRRHAGRAAARLLKRAQVHVDPAELDEIDATAIGTQFALTDGRRVFEAALLHLTSSARPLIVFTDHLPPANVTLTVLRGPAPLRPADAPADVICFTPGTVLATKRGPKTVEALRIGDMIQTRDNGYQPLMWVGTRPISGARLHVMPNLRPIRVPSGAFTPGDPRGDLVISPRHRVLLRGQAAQALFNQPEVLVAARDLVGHRGIHVDRKIAQLTYVHLMLPRHEIVWANGVATESFHPAHTCLSEIPDDQRAHLFDAMPDLAQDPARYGPEARRMLSPAEAQILLHDGEGRQALRRAAQGCLTPPARAV</sequence>
<keyword evidence="3" id="KW-1185">Reference proteome</keyword>
<evidence type="ECO:0000313" key="3">
    <source>
        <dbReference type="Proteomes" id="UP000244912"/>
    </source>
</evidence>
<protein>
    <recommendedName>
        <fullName evidence="1">Hedgehog/Intein (Hint) domain-containing protein</fullName>
    </recommendedName>
</protein>
<feature type="domain" description="Hedgehog/Intein (Hint)" evidence="1">
    <location>
        <begin position="156"/>
        <end position="302"/>
    </location>
</feature>
<proteinExistence type="predicted"/>
<dbReference type="SUPFAM" id="SSF51294">
    <property type="entry name" value="Hedgehog/intein (Hint) domain"/>
    <property type="match status" value="1"/>
</dbReference>
<dbReference type="AlphaFoldDB" id="A0A2R8BXP9"/>
<evidence type="ECO:0000259" key="1">
    <source>
        <dbReference type="Pfam" id="PF13403"/>
    </source>
</evidence>
<gene>
    <name evidence="2" type="ORF">PAA8504_02796</name>
</gene>
<evidence type="ECO:0000313" key="2">
    <source>
        <dbReference type="EMBL" id="SPJ24954.1"/>
    </source>
</evidence>
<organism evidence="2 3">
    <name type="scientific">Palleronia abyssalis</name>
    <dbReference type="NCBI Taxonomy" id="1501240"/>
    <lineage>
        <taxon>Bacteria</taxon>
        <taxon>Pseudomonadati</taxon>
        <taxon>Pseudomonadota</taxon>
        <taxon>Alphaproteobacteria</taxon>
        <taxon>Rhodobacterales</taxon>
        <taxon>Roseobacteraceae</taxon>
        <taxon>Palleronia</taxon>
    </lineage>
</organism>
<accession>A0A2R8BXP9</accession>
<dbReference type="RefSeq" id="WP_181375802.1">
    <property type="nucleotide sequence ID" value="NZ_ONZF01000006.1"/>
</dbReference>